<sequence>MGTETLTVESGAAGLKALVERALHLEATGSARLSTLPAAPTPSVDVFVTTPFSCVASRRVAGQASRDGAVVSLQDLRDALAGVTDLSSGSSNGPLEIGPARDANWLGALPPKSGYVQRDIVPVHVVRDLADQGRRLARQFSGPMGPPRSLLEQIVLTADTEKTGGTPVDVPMRMIFTCTSLGLIPGPSAPVEIPRHMRISTAGRWIRLDAPFGSVYYTSGGINLFG</sequence>
<gene>
    <name evidence="3" type="ORF">SAMN05444817_1108</name>
</gene>
<organism evidence="3 4">
    <name type="scientific">Corynebacterium appendicis CIP 107643</name>
    <dbReference type="NCBI Taxonomy" id="1161099"/>
    <lineage>
        <taxon>Bacteria</taxon>
        <taxon>Bacillati</taxon>
        <taxon>Actinomycetota</taxon>
        <taxon>Actinomycetes</taxon>
        <taxon>Mycobacteriales</taxon>
        <taxon>Corynebacteriaceae</taxon>
        <taxon>Corynebacterium</taxon>
    </lineage>
</organism>
<evidence type="ECO:0000313" key="4">
    <source>
        <dbReference type="Proteomes" id="UP000186292"/>
    </source>
</evidence>
<evidence type="ECO:0000259" key="1">
    <source>
        <dbReference type="Pfam" id="PF26035"/>
    </source>
</evidence>
<dbReference type="Proteomes" id="UP000186292">
    <property type="component" value="Unassembled WGS sequence"/>
</dbReference>
<dbReference type="AlphaFoldDB" id="A0A1N7JPA2"/>
<dbReference type="EMBL" id="FTOF01000010">
    <property type="protein sequence ID" value="SIS51193.1"/>
    <property type="molecule type" value="Genomic_DNA"/>
</dbReference>
<dbReference type="RefSeq" id="WP_076599620.1">
    <property type="nucleotide sequence ID" value="NZ_CP046976.1"/>
</dbReference>
<dbReference type="OrthoDB" id="5178111at2"/>
<evidence type="ECO:0000313" key="3">
    <source>
        <dbReference type="EMBL" id="SIS51193.1"/>
    </source>
</evidence>
<dbReference type="Pfam" id="PF26035">
    <property type="entry name" value="DUF8010"/>
    <property type="match status" value="1"/>
</dbReference>
<accession>A0A1N7JPA2</accession>
<feature type="domain" description="DUF8185" evidence="2">
    <location>
        <begin position="110"/>
        <end position="220"/>
    </location>
</feature>
<dbReference type="InterPro" id="IPR058323">
    <property type="entry name" value="DUF8010"/>
</dbReference>
<keyword evidence="4" id="KW-1185">Reference proteome</keyword>
<feature type="domain" description="DUF8010" evidence="1">
    <location>
        <begin position="9"/>
        <end position="105"/>
    </location>
</feature>
<protein>
    <submittedName>
        <fullName evidence="3">Uncharacterized protein</fullName>
    </submittedName>
</protein>
<evidence type="ECO:0000259" key="2">
    <source>
        <dbReference type="Pfam" id="PF26572"/>
    </source>
</evidence>
<proteinExistence type="predicted"/>
<dbReference type="InterPro" id="IPR058498">
    <property type="entry name" value="DUF8185"/>
</dbReference>
<dbReference type="STRING" id="1161099.SAMN05444817_1108"/>
<reference evidence="4" key="1">
    <citation type="submission" date="2017-01" db="EMBL/GenBank/DDBJ databases">
        <authorList>
            <person name="Varghese N."/>
            <person name="Submissions S."/>
        </authorList>
    </citation>
    <scope>NUCLEOTIDE SEQUENCE [LARGE SCALE GENOMIC DNA]</scope>
    <source>
        <strain evidence="4">DSM 44531</strain>
    </source>
</reference>
<name>A0A1N7JPA2_9CORY</name>
<dbReference type="Pfam" id="PF26572">
    <property type="entry name" value="DUF8185"/>
    <property type="match status" value="1"/>
</dbReference>